<feature type="transmembrane region" description="Helical" evidence="1">
    <location>
        <begin position="65"/>
        <end position="90"/>
    </location>
</feature>
<keyword evidence="1" id="KW-0812">Transmembrane</keyword>
<comment type="caution">
    <text evidence="2">The sequence shown here is derived from an EMBL/GenBank/DDBJ whole genome shotgun (WGS) entry which is preliminary data.</text>
</comment>
<accession>A0ABS5GBP3</accession>
<evidence type="ECO:0008006" key="4">
    <source>
        <dbReference type="Google" id="ProtNLM"/>
    </source>
</evidence>
<organism evidence="2 3">
    <name type="scientific">Bradyrhizobium denitrificans</name>
    <dbReference type="NCBI Taxonomy" id="2734912"/>
    <lineage>
        <taxon>Bacteria</taxon>
        <taxon>Pseudomonadati</taxon>
        <taxon>Pseudomonadota</taxon>
        <taxon>Alphaproteobacteria</taxon>
        <taxon>Hyphomicrobiales</taxon>
        <taxon>Nitrobacteraceae</taxon>
        <taxon>Bradyrhizobium</taxon>
    </lineage>
</organism>
<keyword evidence="1" id="KW-1133">Transmembrane helix</keyword>
<proteinExistence type="predicted"/>
<evidence type="ECO:0000313" key="3">
    <source>
        <dbReference type="Proteomes" id="UP001314635"/>
    </source>
</evidence>
<keyword evidence="3" id="KW-1185">Reference proteome</keyword>
<sequence>MSMETTPIAAAPIGRAAADRWTLQWTPVIAGALTAGAVSSILVSFAMTVGLGVSSTAPTWRDASVALWLLSGLYLVLQALVSFGCGGYVAGRVRAPYDLAESDETEKRDGLHGVASWALAVVLGTVLAAMVASAASRPNPLSSPQTVNEPSVLSYEIDHLFRAARRAPSPDLALARSEAGRILLTASSHSGVSADDRNYLVQLVGATTGLAGPDADRRVDTTIANAKSALSRSRASTTILAFSVATALLLGVVAAWMGAESGGRHRDGKPVTGWMLHANRFSRRRDMWRRPASMPE</sequence>
<feature type="transmembrane region" description="Helical" evidence="1">
    <location>
        <begin position="28"/>
        <end position="53"/>
    </location>
</feature>
<evidence type="ECO:0000256" key="1">
    <source>
        <dbReference type="SAM" id="Phobius"/>
    </source>
</evidence>
<protein>
    <recommendedName>
        <fullName evidence="4">Mll5186 protein</fullName>
    </recommendedName>
</protein>
<evidence type="ECO:0000313" key="2">
    <source>
        <dbReference type="EMBL" id="MBR1138016.1"/>
    </source>
</evidence>
<dbReference type="EMBL" id="JAFCLK010000018">
    <property type="protein sequence ID" value="MBR1138016.1"/>
    <property type="molecule type" value="Genomic_DNA"/>
</dbReference>
<dbReference type="RefSeq" id="WP_172239206.1">
    <property type="nucleotide sequence ID" value="NZ_JABFDP010000021.1"/>
</dbReference>
<gene>
    <name evidence="2" type="ORF">JQ619_19780</name>
</gene>
<name>A0ABS5GBP3_9BRAD</name>
<feature type="transmembrane region" description="Helical" evidence="1">
    <location>
        <begin position="239"/>
        <end position="259"/>
    </location>
</feature>
<dbReference type="Proteomes" id="UP001314635">
    <property type="component" value="Unassembled WGS sequence"/>
</dbReference>
<reference evidence="3" key="1">
    <citation type="journal article" date="2021" name="ISME J.">
        <title>Evolutionary origin and ecological implication of a unique nif island in free-living Bradyrhizobium lineages.</title>
        <authorList>
            <person name="Tao J."/>
        </authorList>
    </citation>
    <scope>NUCLEOTIDE SEQUENCE [LARGE SCALE GENOMIC DNA]</scope>
    <source>
        <strain evidence="3">SZCCT0094</strain>
    </source>
</reference>
<keyword evidence="1" id="KW-0472">Membrane</keyword>
<feature type="transmembrane region" description="Helical" evidence="1">
    <location>
        <begin position="110"/>
        <end position="132"/>
    </location>
</feature>